<accession>A0A347WKN0</accession>
<dbReference type="InterPro" id="IPR027417">
    <property type="entry name" value="P-loop_NTPase"/>
</dbReference>
<evidence type="ECO:0000259" key="10">
    <source>
        <dbReference type="Pfam" id="PF21694"/>
    </source>
</evidence>
<dbReference type="PANTHER" id="PTHR34388:SF1">
    <property type="entry name" value="DNA POLYMERASE III SUBUNIT DELTA"/>
    <property type="match status" value="1"/>
</dbReference>
<dbReference type="InterPro" id="IPR008921">
    <property type="entry name" value="DNA_pol3_clamp-load_cplx_C"/>
</dbReference>
<dbReference type="InterPro" id="IPR048466">
    <property type="entry name" value="DNA_pol3_delta-like_C"/>
</dbReference>
<comment type="catalytic activity">
    <reaction evidence="8">
        <text>DNA(n) + a 2'-deoxyribonucleoside 5'-triphosphate = DNA(n+1) + diphosphate</text>
        <dbReference type="Rhea" id="RHEA:22508"/>
        <dbReference type="Rhea" id="RHEA-COMP:17339"/>
        <dbReference type="Rhea" id="RHEA-COMP:17340"/>
        <dbReference type="ChEBI" id="CHEBI:33019"/>
        <dbReference type="ChEBI" id="CHEBI:61560"/>
        <dbReference type="ChEBI" id="CHEBI:173112"/>
        <dbReference type="EC" id="2.7.7.7"/>
    </reaction>
</comment>
<evidence type="ECO:0000256" key="8">
    <source>
        <dbReference type="ARBA" id="ARBA00049244"/>
    </source>
</evidence>
<dbReference type="PANTHER" id="PTHR34388">
    <property type="entry name" value="DNA POLYMERASE III SUBUNIT DELTA"/>
    <property type="match status" value="1"/>
</dbReference>
<keyword evidence="5" id="KW-0235">DNA replication</keyword>
<dbReference type="SUPFAM" id="SSF52540">
    <property type="entry name" value="P-loop containing nucleoside triphosphate hydrolases"/>
    <property type="match status" value="1"/>
</dbReference>
<evidence type="ECO:0000313" key="11">
    <source>
        <dbReference type="EMBL" id="AXY25637.1"/>
    </source>
</evidence>
<evidence type="ECO:0000256" key="5">
    <source>
        <dbReference type="ARBA" id="ARBA00022705"/>
    </source>
</evidence>
<keyword evidence="3" id="KW-0808">Transferase</keyword>
<evidence type="ECO:0000256" key="2">
    <source>
        <dbReference type="ARBA" id="ARBA00017703"/>
    </source>
</evidence>
<dbReference type="Gene3D" id="1.20.272.10">
    <property type="match status" value="1"/>
</dbReference>
<keyword evidence="12" id="KW-1185">Reference proteome</keyword>
<dbReference type="Gene3D" id="3.40.50.300">
    <property type="entry name" value="P-loop containing nucleotide triphosphate hydrolases"/>
    <property type="match status" value="1"/>
</dbReference>
<gene>
    <name evidence="11" type="ORF">CL176_06295</name>
</gene>
<dbReference type="NCBIfam" id="TIGR01128">
    <property type="entry name" value="holA"/>
    <property type="match status" value="1"/>
</dbReference>
<feature type="domain" description="DNA polymerase III delta subunit-like C-terminal" evidence="10">
    <location>
        <begin position="214"/>
        <end position="333"/>
    </location>
</feature>
<evidence type="ECO:0000256" key="4">
    <source>
        <dbReference type="ARBA" id="ARBA00022695"/>
    </source>
</evidence>
<dbReference type="EC" id="2.7.7.7" evidence="1"/>
<dbReference type="GO" id="GO:0003677">
    <property type="term" value="F:DNA binding"/>
    <property type="evidence" value="ECO:0007669"/>
    <property type="project" value="InterPro"/>
</dbReference>
<dbReference type="RefSeq" id="WP_118990540.1">
    <property type="nucleotide sequence ID" value="NZ_CP023434.1"/>
</dbReference>
<dbReference type="EMBL" id="CP023434">
    <property type="protein sequence ID" value="AXY25637.1"/>
    <property type="molecule type" value="Genomic_DNA"/>
</dbReference>
<evidence type="ECO:0000259" key="9">
    <source>
        <dbReference type="Pfam" id="PF06144"/>
    </source>
</evidence>
<proteinExistence type="inferred from homology"/>
<comment type="similarity">
    <text evidence="7">Belongs to the DNA polymerase HolA subunit family.</text>
</comment>
<organism evidence="11 12">
    <name type="scientific">Suicoccus acidiformans</name>
    <dbReference type="NCBI Taxonomy" id="2036206"/>
    <lineage>
        <taxon>Bacteria</taxon>
        <taxon>Bacillati</taxon>
        <taxon>Bacillota</taxon>
        <taxon>Bacilli</taxon>
        <taxon>Lactobacillales</taxon>
        <taxon>Aerococcaceae</taxon>
        <taxon>Suicoccus</taxon>
    </lineage>
</organism>
<keyword evidence="6" id="KW-0239">DNA-directed DNA polymerase</keyword>
<dbReference type="GO" id="GO:0009360">
    <property type="term" value="C:DNA polymerase III complex"/>
    <property type="evidence" value="ECO:0007669"/>
    <property type="project" value="InterPro"/>
</dbReference>
<dbReference type="SUPFAM" id="SSF48019">
    <property type="entry name" value="post-AAA+ oligomerization domain-like"/>
    <property type="match status" value="1"/>
</dbReference>
<protein>
    <recommendedName>
        <fullName evidence="2">DNA polymerase III subunit delta</fullName>
        <ecNumber evidence="1">2.7.7.7</ecNumber>
    </recommendedName>
</protein>
<dbReference type="GO" id="GO:0006261">
    <property type="term" value="P:DNA-templated DNA replication"/>
    <property type="evidence" value="ECO:0007669"/>
    <property type="project" value="TreeGrafter"/>
</dbReference>
<dbReference type="OrthoDB" id="9775929at2"/>
<dbReference type="KEGG" id="abae:CL176_06295"/>
<reference evidence="11 12" key="1">
    <citation type="submission" date="2017-09" db="EMBL/GenBank/DDBJ databases">
        <title>Complete genome sequence of Oxytococcus suis strain ZY16052.</title>
        <authorList>
            <person name="Li F."/>
        </authorList>
    </citation>
    <scope>NUCLEOTIDE SEQUENCE [LARGE SCALE GENOMIC DNA]</scope>
    <source>
        <strain evidence="11 12">ZY16052</strain>
    </source>
</reference>
<evidence type="ECO:0000256" key="7">
    <source>
        <dbReference type="ARBA" id="ARBA00034754"/>
    </source>
</evidence>
<feature type="domain" description="DNA polymerase III delta N-terminal" evidence="9">
    <location>
        <begin position="19"/>
        <end position="141"/>
    </location>
</feature>
<sequence length="338" mass="38700">MDFQPAIQAIRAGQTAPVYTIFGSEQYLRDQLLEALRQATESDGESDRLTLDLNEQALMDAIDEANMFSFFADQRLILAWNANFATSQGSKLEKHEEKALEEYLKNPNKASVLVFVIPGDQLDKRRKGSKLLQKHSTFVDITPMDEGQVQRYVQTYIANSNLDMTREAVGELLRRVDGQLSQAMHELEKLESYHSLGRRITLDVVEDLVPRTLESDVFELSNAVVTKQIDRAIQIYQDLRLMKHEPIALHALIVSQFRIMIQTKLLAQEGMMEGQIASHLGVHPYRVKLAMQSVRQMPFEELVDFYNQLVEADYGMKTGVGDQESHFYLLLTRLMEMK</sequence>
<keyword evidence="4" id="KW-0548">Nucleotidyltransferase</keyword>
<dbReference type="AlphaFoldDB" id="A0A347WKN0"/>
<dbReference type="Pfam" id="PF21694">
    <property type="entry name" value="DNA_pol3_delta_C"/>
    <property type="match status" value="1"/>
</dbReference>
<evidence type="ECO:0000256" key="3">
    <source>
        <dbReference type="ARBA" id="ARBA00022679"/>
    </source>
</evidence>
<evidence type="ECO:0000313" key="12">
    <source>
        <dbReference type="Proteomes" id="UP000263232"/>
    </source>
</evidence>
<dbReference type="InterPro" id="IPR010372">
    <property type="entry name" value="DNA_pol3_delta_N"/>
</dbReference>
<dbReference type="GO" id="GO:0003887">
    <property type="term" value="F:DNA-directed DNA polymerase activity"/>
    <property type="evidence" value="ECO:0007669"/>
    <property type="project" value="UniProtKB-KW"/>
</dbReference>
<evidence type="ECO:0000256" key="6">
    <source>
        <dbReference type="ARBA" id="ARBA00022932"/>
    </source>
</evidence>
<dbReference type="Gene3D" id="1.10.8.60">
    <property type="match status" value="1"/>
</dbReference>
<name>A0A347WKN0_9LACT</name>
<dbReference type="InterPro" id="IPR005790">
    <property type="entry name" value="DNA_polIII_delta"/>
</dbReference>
<evidence type="ECO:0000256" key="1">
    <source>
        <dbReference type="ARBA" id="ARBA00012417"/>
    </source>
</evidence>
<dbReference type="Proteomes" id="UP000263232">
    <property type="component" value="Chromosome"/>
</dbReference>
<dbReference type="Pfam" id="PF06144">
    <property type="entry name" value="DNA_pol3_delta"/>
    <property type="match status" value="1"/>
</dbReference>